<dbReference type="InterPro" id="IPR011060">
    <property type="entry name" value="RibuloseP-bd_barrel"/>
</dbReference>
<comment type="pathway">
    <text evidence="2">Amino-acid biosynthesis; L-tryptophan biosynthesis; L-tryptophan from chorismate: step 4/5.</text>
</comment>
<dbReference type="GO" id="GO:0000162">
    <property type="term" value="P:L-tryptophan biosynthetic process"/>
    <property type="evidence" value="ECO:0007669"/>
    <property type="project" value="UniProtKB-UniPathway"/>
</dbReference>
<dbReference type="InterPro" id="IPR013785">
    <property type="entry name" value="Aldolase_TIM"/>
</dbReference>
<name>A0A0X3BMF9_9EURY</name>
<evidence type="ECO:0000256" key="1">
    <source>
        <dbReference type="ARBA" id="ARBA00001633"/>
    </source>
</evidence>
<dbReference type="InterPro" id="IPR013798">
    <property type="entry name" value="Indole-3-glycerol_P_synth_dom"/>
</dbReference>
<reference evidence="10 11" key="1">
    <citation type="submission" date="2016-01" db="EMBL/GenBank/DDBJ databases">
        <authorList>
            <person name="Manzoor S."/>
        </authorList>
    </citation>
    <scope>NUCLEOTIDE SEQUENCE [LARGE SCALE GENOMIC DNA]</scope>
    <source>
        <strain evidence="10">Methanoculleus sp MAB1</strain>
    </source>
</reference>
<dbReference type="AlphaFoldDB" id="A0A0X3BMF9"/>
<evidence type="ECO:0000256" key="8">
    <source>
        <dbReference type="SAM" id="MobiDB-lite"/>
    </source>
</evidence>
<feature type="region of interest" description="Disordered" evidence="8">
    <location>
        <begin position="49"/>
        <end position="90"/>
    </location>
</feature>
<dbReference type="GO" id="GO:0004425">
    <property type="term" value="F:indole-3-glycerol-phosphate synthase activity"/>
    <property type="evidence" value="ECO:0007669"/>
    <property type="project" value="UniProtKB-EC"/>
</dbReference>
<evidence type="ECO:0000256" key="7">
    <source>
        <dbReference type="ARBA" id="ARBA00023239"/>
    </source>
</evidence>
<organism evidence="10 11">
    <name type="scientific">Methanoculleus bourgensis</name>
    <dbReference type="NCBI Taxonomy" id="83986"/>
    <lineage>
        <taxon>Archaea</taxon>
        <taxon>Methanobacteriati</taxon>
        <taxon>Methanobacteriota</taxon>
        <taxon>Stenosarchaea group</taxon>
        <taxon>Methanomicrobia</taxon>
        <taxon>Methanomicrobiales</taxon>
        <taxon>Methanomicrobiaceae</taxon>
        <taxon>Methanoculleus</taxon>
    </lineage>
</organism>
<evidence type="ECO:0000313" key="10">
    <source>
        <dbReference type="EMBL" id="CVK33151.1"/>
    </source>
</evidence>
<keyword evidence="6" id="KW-0057">Aromatic amino acid biosynthesis</keyword>
<feature type="compositionally biased region" description="Basic and acidic residues" evidence="8">
    <location>
        <begin position="71"/>
        <end position="90"/>
    </location>
</feature>
<keyword evidence="4" id="KW-0028">Amino-acid biosynthesis</keyword>
<dbReference type="UniPathway" id="UPA00035">
    <property type="reaction ID" value="UER00043"/>
</dbReference>
<feature type="domain" description="Indole-3-glycerol phosphate synthase" evidence="9">
    <location>
        <begin position="1"/>
        <end position="51"/>
    </location>
</feature>
<comment type="catalytic activity">
    <reaction evidence="1">
        <text>1-(2-carboxyphenylamino)-1-deoxy-D-ribulose 5-phosphate + H(+) = (1S,2R)-1-C-(indol-3-yl)glycerol 3-phosphate + CO2 + H2O</text>
        <dbReference type="Rhea" id="RHEA:23476"/>
        <dbReference type="ChEBI" id="CHEBI:15377"/>
        <dbReference type="ChEBI" id="CHEBI:15378"/>
        <dbReference type="ChEBI" id="CHEBI:16526"/>
        <dbReference type="ChEBI" id="CHEBI:58613"/>
        <dbReference type="ChEBI" id="CHEBI:58866"/>
        <dbReference type="EC" id="4.1.1.48"/>
    </reaction>
</comment>
<gene>
    <name evidence="10" type="ORF">MMAB1_1938</name>
</gene>
<evidence type="ECO:0000313" key="11">
    <source>
        <dbReference type="Proteomes" id="UP000069850"/>
    </source>
</evidence>
<evidence type="ECO:0000256" key="5">
    <source>
        <dbReference type="ARBA" id="ARBA00022822"/>
    </source>
</evidence>
<protein>
    <recommendedName>
        <fullName evidence="3">indole-3-glycerol-phosphate synthase</fullName>
        <ecNumber evidence="3">4.1.1.48</ecNumber>
    </recommendedName>
</protein>
<dbReference type="KEGG" id="mema:MMAB1_1938"/>
<proteinExistence type="predicted"/>
<evidence type="ECO:0000256" key="6">
    <source>
        <dbReference type="ARBA" id="ARBA00023141"/>
    </source>
</evidence>
<keyword evidence="5" id="KW-0822">Tryptophan biosynthesis</keyword>
<evidence type="ECO:0000256" key="3">
    <source>
        <dbReference type="ARBA" id="ARBA00012362"/>
    </source>
</evidence>
<dbReference type="EMBL" id="LT158599">
    <property type="protein sequence ID" value="CVK33151.1"/>
    <property type="molecule type" value="Genomic_DNA"/>
</dbReference>
<evidence type="ECO:0000256" key="4">
    <source>
        <dbReference type="ARBA" id="ARBA00022605"/>
    </source>
</evidence>
<accession>A0A0X3BMF9</accession>
<dbReference type="EC" id="4.1.1.48" evidence="3"/>
<dbReference type="Gene3D" id="3.20.20.70">
    <property type="entry name" value="Aldolase class I"/>
    <property type="match status" value="1"/>
</dbReference>
<evidence type="ECO:0000259" key="9">
    <source>
        <dbReference type="Pfam" id="PF00218"/>
    </source>
</evidence>
<dbReference type="SUPFAM" id="SSF51366">
    <property type="entry name" value="Ribulose-phoshate binding barrel"/>
    <property type="match status" value="1"/>
</dbReference>
<keyword evidence="7" id="KW-0456">Lyase</keyword>
<dbReference type="Proteomes" id="UP000069850">
    <property type="component" value="Chromosome 1"/>
</dbReference>
<dbReference type="Pfam" id="PF00218">
    <property type="entry name" value="IGPS"/>
    <property type="match status" value="1"/>
</dbReference>
<evidence type="ECO:0000256" key="2">
    <source>
        <dbReference type="ARBA" id="ARBA00004696"/>
    </source>
</evidence>
<sequence length="90" mass="9301">MKYASPSGGRAACTSPPEALAVEFAAAGAVGVSVLTEPSFFAGSAANLIRVPRRGPPPGAQERLHRRRAAGRRDPGDGGRRDPPDRPGAR</sequence>